<feature type="compositionally biased region" description="Basic and acidic residues" evidence="1">
    <location>
        <begin position="61"/>
        <end position="79"/>
    </location>
</feature>
<evidence type="ECO:0000313" key="2">
    <source>
        <dbReference type="EMBL" id="QPI16647.1"/>
    </source>
</evidence>
<accession>A0A7S9XH18</accession>
<dbReference type="EMBL" id="MW030591">
    <property type="protein sequence ID" value="QPI16647.1"/>
    <property type="molecule type" value="Genomic_DNA"/>
</dbReference>
<sequence length="131" mass="15499">MNKQTKNDISTKTNDNKVSNNFSMIKLWNFLKSKSIKSRNIKKIQTPYKVKDILEQSSDNDSDKTDVEKEFKYTDDRVRKANSTKSNNSNKSNGSDKPKYYKRDKSLDIIRNNNDEYEVVLPYQRYLKKTK</sequence>
<reference evidence="2" key="1">
    <citation type="submission" date="2020-08" db="EMBL/GenBank/DDBJ databases">
        <title>Bridging the membrane lipid divide: bacteria of the FCB group superphylum have the potential to synthesize archaeal ether lipids.</title>
        <authorList>
            <person name="Villanueva L."/>
            <person name="von Meijenfeldt F.A.B."/>
            <person name="Westbye A.B."/>
            <person name="Yadav S."/>
            <person name="Hopmans E.C."/>
            <person name="Dutilh B.E."/>
            <person name="Sinninghe Damste J.S."/>
        </authorList>
    </citation>
    <scope>NUCLEOTIDE SEQUENCE</scope>
    <source>
        <strain evidence="2">NIOZ-UU159</strain>
    </source>
</reference>
<proteinExistence type="predicted"/>
<feature type="compositionally biased region" description="Basic and acidic residues" evidence="1">
    <location>
        <begin position="94"/>
        <end position="107"/>
    </location>
</feature>
<feature type="region of interest" description="Disordered" evidence="1">
    <location>
        <begin position="51"/>
        <end position="107"/>
    </location>
</feature>
<name>A0A7S9XH18_9VIRU</name>
<protein>
    <submittedName>
        <fullName evidence="2">Uncharacterized protein</fullName>
    </submittedName>
</protein>
<organism evidence="2">
    <name type="scientific">Virus NIOZ-UU159</name>
    <dbReference type="NCBI Taxonomy" id="2763270"/>
    <lineage>
        <taxon>Viruses</taxon>
    </lineage>
</organism>
<evidence type="ECO:0000256" key="1">
    <source>
        <dbReference type="SAM" id="MobiDB-lite"/>
    </source>
</evidence>
<gene>
    <name evidence="2" type="ORF">NIOZUU159_00140</name>
</gene>
<feature type="compositionally biased region" description="Low complexity" evidence="1">
    <location>
        <begin position="81"/>
        <end position="93"/>
    </location>
</feature>